<reference evidence="1 2" key="1">
    <citation type="submission" date="2015-08" db="EMBL/GenBank/DDBJ databases">
        <title>Complete genome sequence of Rufibacter tibetensis strain 1351t, a radiation-resistant bacterium from tibet plateau.</title>
        <authorList>
            <person name="Dai J."/>
        </authorList>
    </citation>
    <scope>NUCLEOTIDE SEQUENCE [LARGE SCALE GENOMIC DNA]</scope>
    <source>
        <strain evidence="1 2">1351</strain>
    </source>
</reference>
<dbReference type="Proteomes" id="UP000061382">
    <property type="component" value="Chromosome"/>
</dbReference>
<gene>
    <name evidence="1" type="ORF">DC20_19280</name>
</gene>
<proteinExistence type="predicted"/>
<evidence type="ECO:0008006" key="3">
    <source>
        <dbReference type="Google" id="ProtNLM"/>
    </source>
</evidence>
<protein>
    <recommendedName>
        <fullName evidence="3">DUF4279 domain-containing protein</fullName>
    </recommendedName>
</protein>
<organism evidence="1 2">
    <name type="scientific">Rufibacter tibetensis</name>
    <dbReference type="NCBI Taxonomy" id="512763"/>
    <lineage>
        <taxon>Bacteria</taxon>
        <taxon>Pseudomonadati</taxon>
        <taxon>Bacteroidota</taxon>
        <taxon>Cytophagia</taxon>
        <taxon>Cytophagales</taxon>
        <taxon>Hymenobacteraceae</taxon>
        <taxon>Rufibacter</taxon>
    </lineage>
</organism>
<dbReference type="STRING" id="512763.DC20_19280"/>
<dbReference type="PATRIC" id="fig|512763.3.peg.4229"/>
<keyword evidence="2" id="KW-1185">Reference proteome</keyword>
<sequence>MTVNQNIVELKVFDFDVAHQEISTLLGLSPSIFWVKGEEYTFGGNYNHKKIRENSYWEYRSTEYGNGWIGTQVENFIEEIISPRVEVLKDMSSEYHMELSVVQYMYDGCNPGLYFKKKFLNILNESGLELNIDIYVLGQQGDKYLESNKVLP</sequence>
<dbReference type="KEGG" id="rti:DC20_19280"/>
<evidence type="ECO:0000313" key="1">
    <source>
        <dbReference type="EMBL" id="ALJ00729.1"/>
    </source>
</evidence>
<dbReference type="InterPro" id="IPR025459">
    <property type="entry name" value="DUF4279"/>
</dbReference>
<dbReference type="EMBL" id="CP012643">
    <property type="protein sequence ID" value="ALJ00729.1"/>
    <property type="molecule type" value="Genomic_DNA"/>
</dbReference>
<dbReference type="RefSeq" id="WP_062545333.1">
    <property type="nucleotide sequence ID" value="NZ_CP012643.1"/>
</dbReference>
<accession>A0A0N7HX08</accession>
<dbReference type="OrthoDB" id="1439134at2"/>
<evidence type="ECO:0000313" key="2">
    <source>
        <dbReference type="Proteomes" id="UP000061382"/>
    </source>
</evidence>
<name>A0A0N7HX08_9BACT</name>
<dbReference type="AlphaFoldDB" id="A0A0N7HX08"/>
<dbReference type="Pfam" id="PF14106">
    <property type="entry name" value="DUF4279"/>
    <property type="match status" value="1"/>
</dbReference>